<feature type="region of interest" description="Disordered" evidence="1">
    <location>
        <begin position="189"/>
        <end position="225"/>
    </location>
</feature>
<dbReference type="EMBL" id="CAVNYO010000459">
    <property type="protein sequence ID" value="CAK5282608.1"/>
    <property type="molecule type" value="Genomic_DNA"/>
</dbReference>
<evidence type="ECO:0000256" key="2">
    <source>
        <dbReference type="SAM" id="SignalP"/>
    </source>
</evidence>
<feature type="chain" id="PRO_5042440855" description="Osmotin, thaumatin-like protein" evidence="2">
    <location>
        <begin position="25"/>
        <end position="225"/>
    </location>
</feature>
<organism evidence="4 5">
    <name type="scientific">Mycena citricolor</name>
    <dbReference type="NCBI Taxonomy" id="2018698"/>
    <lineage>
        <taxon>Eukaryota</taxon>
        <taxon>Fungi</taxon>
        <taxon>Dikarya</taxon>
        <taxon>Basidiomycota</taxon>
        <taxon>Agaricomycotina</taxon>
        <taxon>Agaricomycetes</taxon>
        <taxon>Agaricomycetidae</taxon>
        <taxon>Agaricales</taxon>
        <taxon>Marasmiineae</taxon>
        <taxon>Mycenaceae</taxon>
        <taxon>Mycena</taxon>
    </lineage>
</organism>
<evidence type="ECO:0000313" key="3">
    <source>
        <dbReference type="EMBL" id="CAK5282596.1"/>
    </source>
</evidence>
<gene>
    <name evidence="3" type="ORF">MYCIT1_LOCUS34464</name>
    <name evidence="4" type="ORF">MYCIT1_LOCUS34486</name>
</gene>
<feature type="signal peptide" evidence="2">
    <location>
        <begin position="1"/>
        <end position="24"/>
    </location>
</feature>
<comment type="caution">
    <text evidence="4">The sequence shown here is derived from an EMBL/GenBank/DDBJ whole genome shotgun (WGS) entry which is preliminary data.</text>
</comment>
<evidence type="ECO:0000313" key="4">
    <source>
        <dbReference type="EMBL" id="CAK5282608.1"/>
    </source>
</evidence>
<evidence type="ECO:0008006" key="6">
    <source>
        <dbReference type="Google" id="ProtNLM"/>
    </source>
</evidence>
<feature type="compositionally biased region" description="Polar residues" evidence="1">
    <location>
        <begin position="189"/>
        <end position="202"/>
    </location>
</feature>
<evidence type="ECO:0000256" key="1">
    <source>
        <dbReference type="SAM" id="MobiDB-lite"/>
    </source>
</evidence>
<keyword evidence="5" id="KW-1185">Reference proteome</keyword>
<accession>A0AAD2K745</accession>
<reference evidence="4" key="1">
    <citation type="submission" date="2023-11" db="EMBL/GenBank/DDBJ databases">
        <authorList>
            <person name="De Vega J J."/>
            <person name="De Vega J J."/>
        </authorList>
    </citation>
    <scope>NUCLEOTIDE SEQUENCE</scope>
</reference>
<dbReference type="SUPFAM" id="SSF49870">
    <property type="entry name" value="Osmotin, thaumatin-like protein"/>
    <property type="match status" value="1"/>
</dbReference>
<sequence length="225" mass="22817">MFSATLQSLLLALAVSSGIAHAEAKEARRSELSARQGSHPFTFVNRCGGPITPVIADTKCGYSPRCGDAASYSGPQPGAIAPGASATYNINTAWVGRVFASHPQCGPKGESCTLGEFNLDTGSQFTAQAYDISNIQGFTDGMAISAAGCAGVSCPNVNCGCTQAYAPGDLSGCGADLPVRACGPGSVAFTGSSNSLRQSASRPSPEAIKPPPGSTDWRPSLEAPP</sequence>
<protein>
    <recommendedName>
        <fullName evidence="6">Osmotin, thaumatin-like protein</fullName>
    </recommendedName>
</protein>
<evidence type="ECO:0000313" key="5">
    <source>
        <dbReference type="Proteomes" id="UP001295794"/>
    </source>
</evidence>
<dbReference type="InterPro" id="IPR037176">
    <property type="entry name" value="Osmotin/thaumatin-like_sf"/>
</dbReference>
<name>A0AAD2K745_9AGAR</name>
<dbReference type="EMBL" id="CAVNYO010000458">
    <property type="protein sequence ID" value="CAK5282596.1"/>
    <property type="molecule type" value="Genomic_DNA"/>
</dbReference>
<dbReference type="AlphaFoldDB" id="A0AAD2K745"/>
<proteinExistence type="predicted"/>
<dbReference type="Proteomes" id="UP001295794">
    <property type="component" value="Unassembled WGS sequence"/>
</dbReference>
<keyword evidence="2" id="KW-0732">Signal</keyword>
<dbReference type="Gene3D" id="2.60.110.10">
    <property type="entry name" value="Thaumatin"/>
    <property type="match status" value="1"/>
</dbReference>